<dbReference type="InterPro" id="IPR042862">
    <property type="entry name" value="RNF32"/>
</dbReference>
<feature type="domain" description="RING-type" evidence="5">
    <location>
        <begin position="134"/>
        <end position="176"/>
    </location>
</feature>
<evidence type="ECO:0000256" key="1">
    <source>
        <dbReference type="ARBA" id="ARBA00022771"/>
    </source>
</evidence>
<evidence type="ECO:0000313" key="6">
    <source>
        <dbReference type="EMBL" id="OWF35952.1"/>
    </source>
</evidence>
<evidence type="ECO:0000256" key="4">
    <source>
        <dbReference type="SAM" id="MobiDB-lite"/>
    </source>
</evidence>
<dbReference type="CDD" id="cd23767">
    <property type="entry name" value="IQCD"/>
    <property type="match status" value="1"/>
</dbReference>
<dbReference type="InterPro" id="IPR013083">
    <property type="entry name" value="Znf_RING/FYVE/PHD"/>
</dbReference>
<sequence>MSRYRPDKLKGGGADSTALAAVALQDHLVRSLNLNFGNVKTFGPRNIGLGPAARSKQRSQPRAVVDTGRNRSQKAKPKKKEEDEEYVLDPLKVPKLSLAQKMGLVDAPEQPLSEQEWISVKEKSNKRDDSKQPCVICKEDFGTQEQVLLSCTHVFHKACLQAFERFTGRKTCPMCRNAEYQTRVIHEGAKEYRIICATKIQAAWRGYVVKCWYRKLRESVPPNDPKLRQKFYEEKLSSITDRIVRSCDFNVNTFLTEIDQSLQASRDIFRRFDEKFHVINDDEWEAIQLRAVQRETQDCPICLTSLVSQTYIHPSCSDKRSGSAKEKTTISNTKQTPSNRNKTAASKQASLGAVRPKSLKREEKEVHESGTTKKRKTVLLSCSHVFHEQCLQTFEELSLQDGHHACPVCRSIYQKKSISI</sequence>
<dbReference type="SMART" id="SM00184">
    <property type="entry name" value="RING"/>
    <property type="match status" value="2"/>
</dbReference>
<feature type="compositionally biased region" description="Basic and acidic residues" evidence="4">
    <location>
        <begin position="359"/>
        <end position="370"/>
    </location>
</feature>
<feature type="domain" description="RING-type" evidence="5">
    <location>
        <begin position="378"/>
        <end position="410"/>
    </location>
</feature>
<gene>
    <name evidence="6" type="ORF">KP79_PYT23576</name>
</gene>
<evidence type="ECO:0000256" key="2">
    <source>
        <dbReference type="ARBA" id="ARBA00022833"/>
    </source>
</evidence>
<keyword evidence="2" id="KW-0862">Zinc</keyword>
<reference evidence="6 7" key="1">
    <citation type="journal article" date="2017" name="Nat. Ecol. Evol.">
        <title>Scallop genome provides insights into evolution of bilaterian karyotype and development.</title>
        <authorList>
            <person name="Wang S."/>
            <person name="Zhang J."/>
            <person name="Jiao W."/>
            <person name="Li J."/>
            <person name="Xun X."/>
            <person name="Sun Y."/>
            <person name="Guo X."/>
            <person name="Huan P."/>
            <person name="Dong B."/>
            <person name="Zhang L."/>
            <person name="Hu X."/>
            <person name="Sun X."/>
            <person name="Wang J."/>
            <person name="Zhao C."/>
            <person name="Wang Y."/>
            <person name="Wang D."/>
            <person name="Huang X."/>
            <person name="Wang R."/>
            <person name="Lv J."/>
            <person name="Li Y."/>
            <person name="Zhang Z."/>
            <person name="Liu B."/>
            <person name="Lu W."/>
            <person name="Hui Y."/>
            <person name="Liang J."/>
            <person name="Zhou Z."/>
            <person name="Hou R."/>
            <person name="Li X."/>
            <person name="Liu Y."/>
            <person name="Li H."/>
            <person name="Ning X."/>
            <person name="Lin Y."/>
            <person name="Zhao L."/>
            <person name="Xing Q."/>
            <person name="Dou J."/>
            <person name="Li Y."/>
            <person name="Mao J."/>
            <person name="Guo H."/>
            <person name="Dou H."/>
            <person name="Li T."/>
            <person name="Mu C."/>
            <person name="Jiang W."/>
            <person name="Fu Q."/>
            <person name="Fu X."/>
            <person name="Miao Y."/>
            <person name="Liu J."/>
            <person name="Yu Q."/>
            <person name="Li R."/>
            <person name="Liao H."/>
            <person name="Li X."/>
            <person name="Kong Y."/>
            <person name="Jiang Z."/>
            <person name="Chourrout D."/>
            <person name="Li R."/>
            <person name="Bao Z."/>
        </authorList>
    </citation>
    <scope>NUCLEOTIDE SEQUENCE [LARGE SCALE GENOMIC DNA]</scope>
    <source>
        <strain evidence="6 7">PY_sf001</strain>
    </source>
</reference>
<dbReference type="STRING" id="6573.A0A210PHJ9"/>
<name>A0A210PHJ9_MIZYE</name>
<dbReference type="CDD" id="cd16677">
    <property type="entry name" value="RING-H2_RNF32_rpt1"/>
    <property type="match status" value="1"/>
</dbReference>
<dbReference type="OrthoDB" id="8062037at2759"/>
<evidence type="ECO:0000259" key="5">
    <source>
        <dbReference type="PROSITE" id="PS50089"/>
    </source>
</evidence>
<evidence type="ECO:0000256" key="3">
    <source>
        <dbReference type="PROSITE-ProRule" id="PRU00175"/>
    </source>
</evidence>
<feature type="compositionally biased region" description="Polar residues" evidence="4">
    <location>
        <begin position="329"/>
        <end position="349"/>
    </location>
</feature>
<organism evidence="6 7">
    <name type="scientific">Mizuhopecten yessoensis</name>
    <name type="common">Japanese scallop</name>
    <name type="synonym">Patinopecten yessoensis</name>
    <dbReference type="NCBI Taxonomy" id="6573"/>
    <lineage>
        <taxon>Eukaryota</taxon>
        <taxon>Metazoa</taxon>
        <taxon>Spiralia</taxon>
        <taxon>Lophotrochozoa</taxon>
        <taxon>Mollusca</taxon>
        <taxon>Bivalvia</taxon>
        <taxon>Autobranchia</taxon>
        <taxon>Pteriomorphia</taxon>
        <taxon>Pectinida</taxon>
        <taxon>Pectinoidea</taxon>
        <taxon>Pectinidae</taxon>
        <taxon>Mizuhopecten</taxon>
    </lineage>
</organism>
<keyword evidence="7" id="KW-1185">Reference proteome</keyword>
<protein>
    <submittedName>
        <fullName evidence="6">RING finger protein 32</fullName>
    </submittedName>
</protein>
<accession>A0A210PHJ9</accession>
<dbReference type="PANTHER" id="PTHR14991:SF0">
    <property type="entry name" value="RING FINGER PROTEIN 32"/>
    <property type="match status" value="1"/>
</dbReference>
<dbReference type="GO" id="GO:0008270">
    <property type="term" value="F:zinc ion binding"/>
    <property type="evidence" value="ECO:0007669"/>
    <property type="project" value="UniProtKB-KW"/>
</dbReference>
<feature type="region of interest" description="Disordered" evidence="4">
    <location>
        <begin position="315"/>
        <end position="370"/>
    </location>
</feature>
<dbReference type="Proteomes" id="UP000242188">
    <property type="component" value="Unassembled WGS sequence"/>
</dbReference>
<comment type="caution">
    <text evidence="6">The sequence shown here is derived from an EMBL/GenBank/DDBJ whole genome shotgun (WGS) entry which is preliminary data.</text>
</comment>
<dbReference type="Pfam" id="PF13639">
    <property type="entry name" value="zf-RING_2"/>
    <property type="match status" value="1"/>
</dbReference>
<dbReference type="Gene3D" id="3.30.40.10">
    <property type="entry name" value="Zinc/RING finger domain, C3HC4 (zinc finger)"/>
    <property type="match status" value="2"/>
</dbReference>
<feature type="region of interest" description="Disordered" evidence="4">
    <location>
        <begin position="43"/>
        <end position="84"/>
    </location>
</feature>
<proteinExistence type="predicted"/>
<dbReference type="EMBL" id="NEDP02076693">
    <property type="protein sequence ID" value="OWF35952.1"/>
    <property type="molecule type" value="Genomic_DNA"/>
</dbReference>
<evidence type="ECO:0000313" key="7">
    <source>
        <dbReference type="Proteomes" id="UP000242188"/>
    </source>
</evidence>
<dbReference type="InterPro" id="IPR001841">
    <property type="entry name" value="Znf_RING"/>
</dbReference>
<dbReference type="InterPro" id="IPR000048">
    <property type="entry name" value="IQ_motif_EF-hand-BS"/>
</dbReference>
<keyword evidence="1 3" id="KW-0479">Metal-binding</keyword>
<keyword evidence="1 3" id="KW-0863">Zinc-finger</keyword>
<dbReference type="Pfam" id="PF00612">
    <property type="entry name" value="IQ"/>
    <property type="match status" value="1"/>
</dbReference>
<dbReference type="AlphaFoldDB" id="A0A210PHJ9"/>
<dbReference type="SUPFAM" id="SSF57850">
    <property type="entry name" value="RING/U-box"/>
    <property type="match status" value="2"/>
</dbReference>
<feature type="compositionally biased region" description="Basic and acidic residues" evidence="4">
    <location>
        <begin position="316"/>
        <end position="328"/>
    </location>
</feature>
<dbReference type="PANTHER" id="PTHR14991">
    <property type="entry name" value="RING FINGER PROTEIN 32"/>
    <property type="match status" value="1"/>
</dbReference>
<dbReference type="PROSITE" id="PS50096">
    <property type="entry name" value="IQ"/>
    <property type="match status" value="1"/>
</dbReference>
<dbReference type="PROSITE" id="PS50089">
    <property type="entry name" value="ZF_RING_2"/>
    <property type="match status" value="2"/>
</dbReference>